<proteinExistence type="predicted"/>
<dbReference type="EMBL" id="QRMI01000018">
    <property type="protein sequence ID" value="RHJ61152.1"/>
    <property type="molecule type" value="Genomic_DNA"/>
</dbReference>
<evidence type="ECO:0008006" key="3">
    <source>
        <dbReference type="Google" id="ProtNLM"/>
    </source>
</evidence>
<name>A0A415D4Q1_9FIRM</name>
<organism evidence="1 2">
    <name type="scientific">[Ruminococcus] lactaris</name>
    <dbReference type="NCBI Taxonomy" id="46228"/>
    <lineage>
        <taxon>Bacteria</taxon>
        <taxon>Bacillati</taxon>
        <taxon>Bacillota</taxon>
        <taxon>Clostridia</taxon>
        <taxon>Lachnospirales</taxon>
        <taxon>Lachnospiraceae</taxon>
        <taxon>Mediterraneibacter</taxon>
    </lineage>
</organism>
<evidence type="ECO:0000313" key="2">
    <source>
        <dbReference type="Proteomes" id="UP000285832"/>
    </source>
</evidence>
<dbReference type="AlphaFoldDB" id="A0A415D4Q1"/>
<protein>
    <recommendedName>
        <fullName evidence="3">YubB ferredoxin-like domain-containing protein</fullName>
    </recommendedName>
</protein>
<evidence type="ECO:0000313" key="1">
    <source>
        <dbReference type="EMBL" id="RHJ61152.1"/>
    </source>
</evidence>
<accession>A0A415D4Q1</accession>
<comment type="caution">
    <text evidence="1">The sequence shown here is derived from an EMBL/GenBank/DDBJ whole genome shotgun (WGS) entry which is preliminary data.</text>
</comment>
<gene>
    <name evidence="1" type="ORF">DW116_08230</name>
</gene>
<dbReference type="Proteomes" id="UP000285832">
    <property type="component" value="Unassembled WGS sequence"/>
</dbReference>
<reference evidence="1 2" key="1">
    <citation type="submission" date="2018-08" db="EMBL/GenBank/DDBJ databases">
        <title>A genome reference for cultivated species of the human gut microbiota.</title>
        <authorList>
            <person name="Zou Y."/>
            <person name="Xue W."/>
            <person name="Luo G."/>
        </authorList>
    </citation>
    <scope>NUCLEOTIDE SEQUENCE [LARGE SCALE GENOMIC DNA]</scope>
    <source>
        <strain evidence="1 2">AM09-9</strain>
    </source>
</reference>
<sequence>MPNWCEGSLKVRGTKENMTRFILEGLRPVGFLGEEKAKLQLDEYGDINSNETCWIENTRRGFVKGVEVYLSEYEDDETFVEVFDSKFAWGISADELLKTCEKYHVDMKIHGFEMGMEFNQDIEIVDGRILKDEELHFENYQWDCICPNMGG</sequence>